<evidence type="ECO:0000313" key="2">
    <source>
        <dbReference type="EMBL" id="MDV2885051.1"/>
    </source>
</evidence>
<sequence length="503" mass="55191">MIKHVLLILLLIVMLVSPIQVHAGSFGDKGTPGVPGQWYIGESPESINPTKAPLIFIHGLNSSSRTWWEGNDMYQVALQDGYETAFVDLHGTEDMWTNGALLAAKLADIHQYFGKDLVLVTHSKGGIDTQSALVHHGAHTYVSNVITLSTPHYGSQLADLAYSSWAGWLASIIGGRNAATNSLQTGYMAFFRSETDHHPNARINPFFTLAGTSWGSFGSSLYWGGVYLSSYGQNDGAVTVANSRLPYSRELAVGRWNHTTVKEGHATFTTFKPYLTSEKSLFSMTANENIQSKQEASSQIVRGGPLQAFGKTDSFHIEEDVTSVTIDFLSDEHFSAATLHGPNGEVIPANISYSNDEIFEGAYHHLYKLNQPSPGEWHIQTNHAKGSAYLVTASIDSPYDQAVTLEITGAAKQKIAIKDNLQPPSSKKTTYRAEATYTDKHGKQKSRSVPVTINSAGELSIPLKKEGIYTLTIDMESETKKGYPFERTLIKSVYVDQNGKLYE</sequence>
<dbReference type="EMBL" id="JAWJAY010000001">
    <property type="protein sequence ID" value="MDV2885051.1"/>
    <property type="molecule type" value="Genomic_DNA"/>
</dbReference>
<name>A0AAJ2NL59_ALKPS</name>
<gene>
    <name evidence="2" type="ORF">RYX45_07650</name>
</gene>
<feature type="chain" id="PRO_5042486946" description="Lipase" evidence="1">
    <location>
        <begin position="24"/>
        <end position="503"/>
    </location>
</feature>
<accession>A0AAJ2NL59</accession>
<proteinExistence type="predicted"/>
<keyword evidence="1" id="KW-0732">Signal</keyword>
<dbReference type="SUPFAM" id="SSF53474">
    <property type="entry name" value="alpha/beta-Hydrolases"/>
    <property type="match status" value="1"/>
</dbReference>
<feature type="signal peptide" evidence="1">
    <location>
        <begin position="1"/>
        <end position="23"/>
    </location>
</feature>
<evidence type="ECO:0000256" key="1">
    <source>
        <dbReference type="SAM" id="SignalP"/>
    </source>
</evidence>
<dbReference type="AlphaFoldDB" id="A0AAJ2NL59"/>
<protein>
    <recommendedName>
        <fullName evidence="4">Lipase</fullName>
    </recommendedName>
</protein>
<organism evidence="2 3">
    <name type="scientific">Alkalihalophilus pseudofirmus</name>
    <name type="common">Bacillus pseudofirmus</name>
    <dbReference type="NCBI Taxonomy" id="79885"/>
    <lineage>
        <taxon>Bacteria</taxon>
        <taxon>Bacillati</taxon>
        <taxon>Bacillota</taxon>
        <taxon>Bacilli</taxon>
        <taxon>Bacillales</taxon>
        <taxon>Bacillaceae</taxon>
        <taxon>Alkalihalophilus</taxon>
    </lineage>
</organism>
<reference evidence="2" key="1">
    <citation type="submission" date="2023-10" db="EMBL/GenBank/DDBJ databases">
        <title>Screening of Alkalihalophilus pseudofirmusBZ-TG-HK211 and Its Alleviation of Salt Stress on Rapeseed Growth.</title>
        <authorList>
            <person name="Zhao B."/>
            <person name="Guo T."/>
        </authorList>
    </citation>
    <scope>NUCLEOTIDE SEQUENCE</scope>
    <source>
        <strain evidence="2">BZ-TG-HK211</strain>
    </source>
</reference>
<dbReference type="Proteomes" id="UP001285636">
    <property type="component" value="Unassembled WGS sequence"/>
</dbReference>
<comment type="caution">
    <text evidence="2">The sequence shown here is derived from an EMBL/GenBank/DDBJ whole genome shotgun (WGS) entry which is preliminary data.</text>
</comment>
<evidence type="ECO:0000313" key="3">
    <source>
        <dbReference type="Proteomes" id="UP001285636"/>
    </source>
</evidence>
<dbReference type="InterPro" id="IPR029058">
    <property type="entry name" value="AB_hydrolase_fold"/>
</dbReference>
<dbReference type="RefSeq" id="WP_323466460.1">
    <property type="nucleotide sequence ID" value="NZ_CP144224.1"/>
</dbReference>
<evidence type="ECO:0008006" key="4">
    <source>
        <dbReference type="Google" id="ProtNLM"/>
    </source>
</evidence>
<dbReference type="Gene3D" id="3.40.50.1820">
    <property type="entry name" value="alpha/beta hydrolase"/>
    <property type="match status" value="1"/>
</dbReference>